<reference evidence="1" key="1">
    <citation type="submission" date="2020-05" db="EMBL/GenBank/DDBJ databases">
        <title>High-Quality Genomes of Partial-Nitritation/Anammox System by Hierarchical Clustering Based Hybrid Assembly.</title>
        <authorList>
            <person name="Liu L."/>
            <person name="Wang Y."/>
            <person name="Che Y."/>
            <person name="Chen Y."/>
            <person name="Xia Y."/>
            <person name="Luo R."/>
            <person name="Cheng S.H."/>
            <person name="Zheng C."/>
            <person name="Zhang T."/>
        </authorList>
    </citation>
    <scope>NUCLEOTIDE SEQUENCE</scope>
    <source>
        <strain evidence="1">H1_PAT1</strain>
    </source>
</reference>
<dbReference type="Gene3D" id="3.40.30.10">
    <property type="entry name" value="Glutaredoxin"/>
    <property type="match status" value="2"/>
</dbReference>
<accession>A0A928Y4I8</accession>
<gene>
    <name evidence="1" type="ORF">HS096_00690</name>
</gene>
<name>A0A928Y4I8_UNCKA</name>
<proteinExistence type="predicted"/>
<comment type="caution">
    <text evidence="1">The sequence shown here is derived from an EMBL/GenBank/DDBJ whole genome shotgun (WGS) entry which is preliminary data.</text>
</comment>
<dbReference type="AlphaFoldDB" id="A0A928Y4I8"/>
<evidence type="ECO:0008006" key="3">
    <source>
        <dbReference type="Google" id="ProtNLM"/>
    </source>
</evidence>
<evidence type="ECO:0000313" key="1">
    <source>
        <dbReference type="EMBL" id="MBE7524905.1"/>
    </source>
</evidence>
<protein>
    <recommendedName>
        <fullName evidence="3">Thioredoxin-like fold domain-containing protein</fullName>
    </recommendedName>
</protein>
<dbReference type="Proteomes" id="UP000710385">
    <property type="component" value="Unassembled WGS sequence"/>
</dbReference>
<sequence>MNLLQQRKKRDDMALYTILAVLLGTGALIGLTTVSGLSLADREAKETARPANMVVTTIASPSCTDCFPLDSVLASLASQPVNLEEHRTVSFPSDEATGLISTYNIQRLPAIILTGETDKENVRSFLSSIADVRNGAMVWTPPQPVYMDAATGEEIGRVSITVIRDASCSECTDPSNTIAQLERMGVRQESLTMLDWKTSEAQQLIGTYALTAVPALILSSEAGLYPPVVQAWTGFGTTTEDGTFVASMRIPPYTELPGGRIRGNVHLTAITDAACSSCYDVGAHRKILEQNFGVRIADETTADINSASGKQLAAQYGITAVPMILLTGDTKAYPNLVTAWKQIGSIEEDGTLVFRDVGVMGTYYDLRKGTVINPSSDSAPAGS</sequence>
<organism evidence="1 2">
    <name type="scientific">candidate division WWE3 bacterium</name>
    <dbReference type="NCBI Taxonomy" id="2053526"/>
    <lineage>
        <taxon>Bacteria</taxon>
        <taxon>Katanobacteria</taxon>
    </lineage>
</organism>
<evidence type="ECO:0000313" key="2">
    <source>
        <dbReference type="Proteomes" id="UP000710385"/>
    </source>
</evidence>
<dbReference type="EMBL" id="JABTTY010000001">
    <property type="protein sequence ID" value="MBE7524905.1"/>
    <property type="molecule type" value="Genomic_DNA"/>
</dbReference>